<keyword evidence="4 6" id="KW-1133">Transmembrane helix</keyword>
<evidence type="ECO:0000256" key="4">
    <source>
        <dbReference type="ARBA" id="ARBA00022989"/>
    </source>
</evidence>
<accession>A0ABV1B6F7</accession>
<evidence type="ECO:0000313" key="8">
    <source>
        <dbReference type="Proteomes" id="UP001469749"/>
    </source>
</evidence>
<feature type="transmembrane region" description="Helical" evidence="6">
    <location>
        <begin position="18"/>
        <end position="39"/>
    </location>
</feature>
<evidence type="ECO:0000313" key="7">
    <source>
        <dbReference type="EMBL" id="MEQ2366010.1"/>
    </source>
</evidence>
<reference evidence="7 8" key="1">
    <citation type="submission" date="2024-03" db="EMBL/GenBank/DDBJ databases">
        <title>Human intestinal bacterial collection.</title>
        <authorList>
            <person name="Pauvert C."/>
            <person name="Hitch T.C.A."/>
            <person name="Clavel T."/>
        </authorList>
    </citation>
    <scope>NUCLEOTIDE SEQUENCE [LARGE SCALE GENOMIC DNA]</scope>
    <source>
        <strain evidence="7 8">CLA-AA-H190</strain>
    </source>
</reference>
<comment type="caution">
    <text evidence="7">The sequence shown here is derived from an EMBL/GenBank/DDBJ whole genome shotgun (WGS) entry which is preliminary data.</text>
</comment>
<keyword evidence="8" id="KW-1185">Reference proteome</keyword>
<keyword evidence="3 6" id="KW-0812">Transmembrane</keyword>
<organism evidence="7 8">
    <name type="scientific">Coprococcus intestinihominis</name>
    <dbReference type="NCBI Taxonomy" id="3133154"/>
    <lineage>
        <taxon>Bacteria</taxon>
        <taxon>Bacillati</taxon>
        <taxon>Bacillota</taxon>
        <taxon>Clostridia</taxon>
        <taxon>Lachnospirales</taxon>
        <taxon>Lachnospiraceae</taxon>
        <taxon>Coprococcus</taxon>
    </lineage>
</organism>
<dbReference type="EMBL" id="JBBMEK010000190">
    <property type="protein sequence ID" value="MEQ2366010.1"/>
    <property type="molecule type" value="Genomic_DNA"/>
</dbReference>
<feature type="transmembrane region" description="Helical" evidence="6">
    <location>
        <begin position="51"/>
        <end position="74"/>
    </location>
</feature>
<dbReference type="InterPro" id="IPR051327">
    <property type="entry name" value="MATE_MepA_subfamily"/>
</dbReference>
<evidence type="ECO:0000256" key="6">
    <source>
        <dbReference type="SAM" id="Phobius"/>
    </source>
</evidence>
<evidence type="ECO:0000256" key="1">
    <source>
        <dbReference type="ARBA" id="ARBA00004651"/>
    </source>
</evidence>
<comment type="subcellular location">
    <subcellularLocation>
        <location evidence="1">Cell membrane</location>
        <topology evidence="1">Multi-pass membrane protein</topology>
    </subcellularLocation>
</comment>
<evidence type="ECO:0000256" key="5">
    <source>
        <dbReference type="ARBA" id="ARBA00023136"/>
    </source>
</evidence>
<dbReference type="Proteomes" id="UP001469749">
    <property type="component" value="Unassembled WGS sequence"/>
</dbReference>
<name>A0ABV1B6F7_9FIRM</name>
<protein>
    <submittedName>
        <fullName evidence="7">MATE family efflux transporter</fullName>
    </submittedName>
</protein>
<sequence length="75" mass="7932">MNQTNVSNELAAAPVGKLLFKLAVPTVIAQLVNLLYNIVDRIYIGHMPGTGSSALTGIGLCFPIIYLISAFSALI</sequence>
<evidence type="ECO:0000256" key="3">
    <source>
        <dbReference type="ARBA" id="ARBA00022692"/>
    </source>
</evidence>
<evidence type="ECO:0000256" key="2">
    <source>
        <dbReference type="ARBA" id="ARBA00022475"/>
    </source>
</evidence>
<dbReference type="PANTHER" id="PTHR43823">
    <property type="entry name" value="SPORULATION PROTEIN YKVU"/>
    <property type="match status" value="1"/>
</dbReference>
<gene>
    <name evidence="7" type="ORF">WMO25_13105</name>
</gene>
<dbReference type="PANTHER" id="PTHR43823:SF3">
    <property type="entry name" value="MULTIDRUG EXPORT PROTEIN MEPA"/>
    <property type="match status" value="1"/>
</dbReference>
<feature type="non-terminal residue" evidence="7">
    <location>
        <position position="75"/>
    </location>
</feature>
<proteinExistence type="predicted"/>
<keyword evidence="5 6" id="KW-0472">Membrane</keyword>
<keyword evidence="2" id="KW-1003">Cell membrane</keyword>